<evidence type="ECO:0000259" key="4">
    <source>
        <dbReference type="PROSITE" id="PS50932"/>
    </source>
</evidence>
<dbReference type="InterPro" id="IPR000843">
    <property type="entry name" value="HTH_LacI"/>
</dbReference>
<dbReference type="AlphaFoldDB" id="A0A2V5J7Y1"/>
<dbReference type="GO" id="GO:0003700">
    <property type="term" value="F:DNA-binding transcription factor activity"/>
    <property type="evidence" value="ECO:0007669"/>
    <property type="project" value="TreeGrafter"/>
</dbReference>
<accession>A0A2V5J7Y1</accession>
<dbReference type="PANTHER" id="PTHR30146:SF109">
    <property type="entry name" value="HTH-TYPE TRANSCRIPTIONAL REGULATOR GALS"/>
    <property type="match status" value="1"/>
</dbReference>
<name>A0A2V5J7Y1_9MICC</name>
<dbReference type="InterPro" id="IPR010982">
    <property type="entry name" value="Lambda_DNA-bd_dom_sf"/>
</dbReference>
<keyword evidence="3" id="KW-0804">Transcription</keyword>
<proteinExistence type="predicted"/>
<dbReference type="EMBL" id="QJVC01000004">
    <property type="protein sequence ID" value="PYI39010.1"/>
    <property type="molecule type" value="Genomic_DNA"/>
</dbReference>
<evidence type="ECO:0000313" key="5">
    <source>
        <dbReference type="EMBL" id="PYI39010.1"/>
    </source>
</evidence>
<dbReference type="SUPFAM" id="SSF47413">
    <property type="entry name" value="lambda repressor-like DNA-binding domains"/>
    <property type="match status" value="1"/>
</dbReference>
<reference evidence="5 6" key="1">
    <citation type="submission" date="2018-05" db="EMBL/GenBank/DDBJ databases">
        <title>Genetic diversity of glacier-inhabiting Cryobacterium bacteria in China and description of Cryobacterium mengkeensis sp. nov. and Arthrobacter glacialis sp. nov.</title>
        <authorList>
            <person name="Liu Q."/>
            <person name="Xin Y.-H."/>
        </authorList>
    </citation>
    <scope>NUCLEOTIDE SEQUENCE [LARGE SCALE GENOMIC DNA]</scope>
    <source>
        <strain evidence="5 6">B7</strain>
    </source>
</reference>
<feature type="domain" description="HTH lacI-type" evidence="4">
    <location>
        <begin position="48"/>
        <end position="102"/>
    </location>
</feature>
<dbReference type="InterPro" id="IPR028082">
    <property type="entry name" value="Peripla_BP_I"/>
</dbReference>
<keyword evidence="2" id="KW-0238">DNA-binding</keyword>
<dbReference type="PROSITE" id="PS50932">
    <property type="entry name" value="HTH_LACI_2"/>
    <property type="match status" value="1"/>
</dbReference>
<evidence type="ECO:0000256" key="2">
    <source>
        <dbReference type="ARBA" id="ARBA00023125"/>
    </source>
</evidence>
<evidence type="ECO:0000256" key="3">
    <source>
        <dbReference type="ARBA" id="ARBA00023163"/>
    </source>
</evidence>
<dbReference type="Gene3D" id="1.10.260.40">
    <property type="entry name" value="lambda repressor-like DNA-binding domains"/>
    <property type="match status" value="1"/>
</dbReference>
<sequence>MISIMPLPRRRCQEKIKALYFVSSTRHTLTRVECGSFDPRATGRSNVATMQDVANLANVSLATVSFTINNSKPVSPKTRAKVEQAMKELNYRRNAVGSALARGRTHVLALLYPALQHRLSPTSVRFFTSAADQARLRGYNLVLWPMSNEAEAVTELTSSGLVDGVVLMEVQLDDPRVTELSRSNIPFALIGRTRDTTGIPFVDVNFESAVETAVDRLIQLGHTNLVLVDGGGGDQLLGGYGPVARTRKAFGEVTAQRGLSAAIMSGLHSSAGGRDLAKEFAAQHPDTTGVLIMNEHAGPGFVAGLQQAGYRLPRDISVLAIASSVDTASMAEPEMAVLISPADELGRLGVDALIDQIDKKDDPLPQLLIECTYSPGATMGKAPRKKP</sequence>
<dbReference type="SMART" id="SM00354">
    <property type="entry name" value="HTH_LACI"/>
    <property type="match status" value="1"/>
</dbReference>
<dbReference type="Gene3D" id="3.40.50.2300">
    <property type="match status" value="2"/>
</dbReference>
<evidence type="ECO:0000256" key="1">
    <source>
        <dbReference type="ARBA" id="ARBA00023015"/>
    </source>
</evidence>
<keyword evidence="1" id="KW-0805">Transcription regulation</keyword>
<evidence type="ECO:0000313" key="6">
    <source>
        <dbReference type="Proteomes" id="UP000247980"/>
    </source>
</evidence>
<dbReference type="Proteomes" id="UP000247980">
    <property type="component" value="Unassembled WGS sequence"/>
</dbReference>
<protein>
    <submittedName>
        <fullName evidence="5">LacI family transcriptional regulator</fullName>
    </submittedName>
</protein>
<dbReference type="Pfam" id="PF00356">
    <property type="entry name" value="LacI"/>
    <property type="match status" value="1"/>
</dbReference>
<dbReference type="CDD" id="cd01392">
    <property type="entry name" value="HTH_LacI"/>
    <property type="match status" value="1"/>
</dbReference>
<keyword evidence="6" id="KW-1185">Reference proteome</keyword>
<dbReference type="SUPFAM" id="SSF53822">
    <property type="entry name" value="Periplasmic binding protein-like I"/>
    <property type="match status" value="1"/>
</dbReference>
<gene>
    <name evidence="5" type="ORF">CVS30_06770</name>
</gene>
<organism evidence="5 6">
    <name type="scientific">Arthrobacter psychrolactophilus</name>
    <dbReference type="NCBI Taxonomy" id="92442"/>
    <lineage>
        <taxon>Bacteria</taxon>
        <taxon>Bacillati</taxon>
        <taxon>Actinomycetota</taxon>
        <taxon>Actinomycetes</taxon>
        <taxon>Micrococcales</taxon>
        <taxon>Micrococcaceae</taxon>
        <taxon>Arthrobacter</taxon>
    </lineage>
</organism>
<dbReference type="InterPro" id="IPR001761">
    <property type="entry name" value="Peripla_BP/Lac1_sug-bd_dom"/>
</dbReference>
<dbReference type="PANTHER" id="PTHR30146">
    <property type="entry name" value="LACI-RELATED TRANSCRIPTIONAL REPRESSOR"/>
    <property type="match status" value="1"/>
</dbReference>
<comment type="caution">
    <text evidence="5">The sequence shown here is derived from an EMBL/GenBank/DDBJ whole genome shotgun (WGS) entry which is preliminary data.</text>
</comment>
<dbReference type="Pfam" id="PF00532">
    <property type="entry name" value="Peripla_BP_1"/>
    <property type="match status" value="1"/>
</dbReference>
<dbReference type="GO" id="GO:0000976">
    <property type="term" value="F:transcription cis-regulatory region binding"/>
    <property type="evidence" value="ECO:0007669"/>
    <property type="project" value="TreeGrafter"/>
</dbReference>